<organism evidence="2">
    <name type="scientific">Siphoviridae sp. ctxvK3</name>
    <dbReference type="NCBI Taxonomy" id="2827975"/>
    <lineage>
        <taxon>Viruses</taxon>
        <taxon>Duplodnaviria</taxon>
        <taxon>Heunggongvirae</taxon>
        <taxon>Uroviricota</taxon>
        <taxon>Caudoviricetes</taxon>
    </lineage>
</organism>
<sequence>MSKIAPSICQVLFLYIICNDILLNIFNANII</sequence>
<accession>A0A8S5SGA7</accession>
<dbReference type="EMBL" id="BK032591">
    <property type="protein sequence ID" value="DAF50021.1"/>
    <property type="molecule type" value="Genomic_DNA"/>
</dbReference>
<feature type="transmembrane region" description="Helical" evidence="1">
    <location>
        <begin position="12"/>
        <end position="30"/>
    </location>
</feature>
<proteinExistence type="predicted"/>
<evidence type="ECO:0000256" key="1">
    <source>
        <dbReference type="SAM" id="Phobius"/>
    </source>
</evidence>
<name>A0A8S5SGA7_9CAUD</name>
<reference evidence="2" key="1">
    <citation type="journal article" date="2021" name="Proc. Natl. Acad. Sci. U.S.A.">
        <title>A Catalog of Tens of Thousands of Viruses from Human Metagenomes Reveals Hidden Associations with Chronic Diseases.</title>
        <authorList>
            <person name="Tisza M.J."/>
            <person name="Buck C.B."/>
        </authorList>
    </citation>
    <scope>NUCLEOTIDE SEQUENCE</scope>
    <source>
        <strain evidence="2">CtxvK3</strain>
    </source>
</reference>
<evidence type="ECO:0000313" key="2">
    <source>
        <dbReference type="EMBL" id="DAF50021.1"/>
    </source>
</evidence>
<keyword evidence="1" id="KW-0472">Membrane</keyword>
<keyword evidence="1" id="KW-1133">Transmembrane helix</keyword>
<protein>
    <submittedName>
        <fullName evidence="2">Uncharacterized protein</fullName>
    </submittedName>
</protein>
<keyword evidence="1" id="KW-0812">Transmembrane</keyword>